<reference evidence="2 3" key="1">
    <citation type="submission" date="2023-08" db="EMBL/GenBank/DDBJ databases">
        <authorList>
            <person name="Palmer J.M."/>
        </authorList>
    </citation>
    <scope>NUCLEOTIDE SEQUENCE [LARGE SCALE GENOMIC DNA]</scope>
    <source>
        <strain evidence="2 3">TWF481</strain>
    </source>
</reference>
<comment type="caution">
    <text evidence="2">The sequence shown here is derived from an EMBL/GenBank/DDBJ whole genome shotgun (WGS) entry which is preliminary data.</text>
</comment>
<feature type="region of interest" description="Disordered" evidence="1">
    <location>
        <begin position="1"/>
        <end position="26"/>
    </location>
</feature>
<gene>
    <name evidence="2" type="ORF">TWF481_009373</name>
</gene>
<feature type="compositionally biased region" description="Basic and acidic residues" evidence="1">
    <location>
        <begin position="374"/>
        <end position="388"/>
    </location>
</feature>
<dbReference type="Proteomes" id="UP001370758">
    <property type="component" value="Unassembled WGS sequence"/>
</dbReference>
<feature type="region of interest" description="Disordered" evidence="1">
    <location>
        <begin position="70"/>
        <end position="90"/>
    </location>
</feature>
<evidence type="ECO:0000256" key="1">
    <source>
        <dbReference type="SAM" id="MobiDB-lite"/>
    </source>
</evidence>
<sequence>MSTTENTAGNLSAVGSTHSSLTLNPRTSREACNPALPSIFLIVTHTFVESSPLSSGGDKISSSTNIKTTTLSGTRVQPPNTKLAPLPTDRASSTTLEAPVRSLTSSDITFGNGTNLTKPQENGALTKKVDVDPSFFYDTRGLFVLCNSPRFVYDLKPFEHPDIPVLNPATWMNWKERGSFESVRAEIFHRQQVCYRCSCDENGKIVETVAEKSRCRGERTPARCMLAFACYCTVDLVQPSPINGATVTDYINALNRIPMTARARNRDYRWFFGGHSIGFDPDTLGPRPVDETIQPPPVPDPRHLRWDRTLTVGPEFEPLPFENEVGPWERNQFEYGYYNGYPELPEYIRGQYYWRDQRNEPIQIEPDPDGDLYTDPRDFGFQKSEFGK</sequence>
<evidence type="ECO:0000313" key="2">
    <source>
        <dbReference type="EMBL" id="KAK6501536.1"/>
    </source>
</evidence>
<evidence type="ECO:0000313" key="3">
    <source>
        <dbReference type="Proteomes" id="UP001370758"/>
    </source>
</evidence>
<dbReference type="EMBL" id="JAVHJL010000006">
    <property type="protein sequence ID" value="KAK6501536.1"/>
    <property type="molecule type" value="Genomic_DNA"/>
</dbReference>
<name>A0AAV9W3M9_9PEZI</name>
<proteinExistence type="predicted"/>
<keyword evidence="3" id="KW-1185">Reference proteome</keyword>
<dbReference type="AlphaFoldDB" id="A0AAV9W3M9"/>
<organism evidence="2 3">
    <name type="scientific">Arthrobotrys musiformis</name>
    <dbReference type="NCBI Taxonomy" id="47236"/>
    <lineage>
        <taxon>Eukaryota</taxon>
        <taxon>Fungi</taxon>
        <taxon>Dikarya</taxon>
        <taxon>Ascomycota</taxon>
        <taxon>Pezizomycotina</taxon>
        <taxon>Orbiliomycetes</taxon>
        <taxon>Orbiliales</taxon>
        <taxon>Orbiliaceae</taxon>
        <taxon>Arthrobotrys</taxon>
    </lineage>
</organism>
<feature type="region of interest" description="Disordered" evidence="1">
    <location>
        <begin position="361"/>
        <end position="388"/>
    </location>
</feature>
<protein>
    <submittedName>
        <fullName evidence="2">Uncharacterized protein</fullName>
    </submittedName>
</protein>
<accession>A0AAV9W3M9</accession>